<dbReference type="RefSeq" id="WP_091177440.1">
    <property type="nucleotide sequence ID" value="NZ_FOFA01000001.1"/>
</dbReference>
<sequence length="106" mass="11117">MSRHGPDPERLFFGQLVGTARRLAADQGSIADAITAIRRTAGPHDDLLVQGAGLGVGAWSVNPGLPTDILAAGLLVGSVPRLDLDVLLHWITVGQQRGLSGARYRA</sequence>
<dbReference type="AlphaFoldDB" id="A0A1H8ZYI9"/>
<dbReference type="Proteomes" id="UP000198504">
    <property type="component" value="Unassembled WGS sequence"/>
</dbReference>
<keyword evidence="2" id="KW-1185">Reference proteome</keyword>
<gene>
    <name evidence="1" type="ORF">SAMN05421756_101410</name>
</gene>
<dbReference type="OrthoDB" id="3828814at2"/>
<reference evidence="2" key="1">
    <citation type="submission" date="2016-10" db="EMBL/GenBank/DDBJ databases">
        <authorList>
            <person name="Varghese N."/>
            <person name="Submissions S."/>
        </authorList>
    </citation>
    <scope>NUCLEOTIDE SEQUENCE [LARGE SCALE GENOMIC DNA]</scope>
    <source>
        <strain evidence="2">CGMCC 4.6856</strain>
    </source>
</reference>
<protein>
    <submittedName>
        <fullName evidence="1">Uncharacterized protein</fullName>
    </submittedName>
</protein>
<name>A0A1H8ZYI9_9ACTN</name>
<organism evidence="1 2">
    <name type="scientific">Microlunatus flavus</name>
    <dbReference type="NCBI Taxonomy" id="1036181"/>
    <lineage>
        <taxon>Bacteria</taxon>
        <taxon>Bacillati</taxon>
        <taxon>Actinomycetota</taxon>
        <taxon>Actinomycetes</taxon>
        <taxon>Propionibacteriales</taxon>
        <taxon>Propionibacteriaceae</taxon>
        <taxon>Microlunatus</taxon>
    </lineage>
</organism>
<evidence type="ECO:0000313" key="2">
    <source>
        <dbReference type="Proteomes" id="UP000198504"/>
    </source>
</evidence>
<accession>A0A1H8ZYI9</accession>
<proteinExistence type="predicted"/>
<dbReference type="EMBL" id="FOFA01000001">
    <property type="protein sequence ID" value="SEP69532.1"/>
    <property type="molecule type" value="Genomic_DNA"/>
</dbReference>
<evidence type="ECO:0000313" key="1">
    <source>
        <dbReference type="EMBL" id="SEP69532.1"/>
    </source>
</evidence>